<feature type="compositionally biased region" description="Polar residues" evidence="3">
    <location>
        <begin position="177"/>
        <end position="186"/>
    </location>
</feature>
<feature type="domain" description="SHSP" evidence="5">
    <location>
        <begin position="51"/>
        <end position="158"/>
    </location>
</feature>
<accession>A0A9P0ZAK8</accession>
<evidence type="ECO:0000256" key="1">
    <source>
        <dbReference type="PROSITE-ProRule" id="PRU00285"/>
    </source>
</evidence>
<sequence>MNLNPMSGKYFVFRVPSDIRKPRVDHIFMRGRDYWMSGVDAEGRRRSSAESVYEEVVPLFEWNQDSTAHYWLFLHLPGFRREDVRVEVKANGLIKIGGEKNVNGTKFIWFEQFYKAPQNSKPEDSKIELVDGVLKLTIPKLAEKVHAATPAKSPIDEDDSTRDKGKNVNGSGDYYHSHSSVKSTIENAPAAAPAKTPEDEGDRNHDKGKMVNGNGECPNKSEVRSSEEEHWDVAANGEKKSCNCLAKIANKLKNNMEIFLVAILAFSVGVLVSHNKLRRANTNEKVLAKLDNQNHSEKLSP</sequence>
<keyword evidence="4" id="KW-0472">Membrane</keyword>
<dbReference type="SUPFAM" id="SSF49764">
    <property type="entry name" value="HSP20-like chaperones"/>
    <property type="match status" value="1"/>
</dbReference>
<feature type="region of interest" description="Disordered" evidence="3">
    <location>
        <begin position="146"/>
        <end position="228"/>
    </location>
</feature>
<dbReference type="Gene3D" id="2.60.40.790">
    <property type="match status" value="1"/>
</dbReference>
<feature type="compositionally biased region" description="Basic and acidic residues" evidence="3">
    <location>
        <begin position="219"/>
        <end position="228"/>
    </location>
</feature>
<reference evidence="6" key="1">
    <citation type="submission" date="2022-07" db="EMBL/GenBank/DDBJ databases">
        <authorList>
            <person name="Macas J."/>
            <person name="Novak P."/>
            <person name="Neumann P."/>
        </authorList>
    </citation>
    <scope>NUCLEOTIDE SEQUENCE</scope>
</reference>
<protein>
    <recommendedName>
        <fullName evidence="5">SHSP domain-containing protein</fullName>
    </recommendedName>
</protein>
<dbReference type="Proteomes" id="UP001152484">
    <property type="component" value="Unassembled WGS sequence"/>
</dbReference>
<dbReference type="InterPro" id="IPR008978">
    <property type="entry name" value="HSP20-like_chaperone"/>
</dbReference>
<evidence type="ECO:0000256" key="3">
    <source>
        <dbReference type="SAM" id="MobiDB-lite"/>
    </source>
</evidence>
<organism evidence="6 7">
    <name type="scientific">Cuscuta europaea</name>
    <name type="common">European dodder</name>
    <dbReference type="NCBI Taxonomy" id="41803"/>
    <lineage>
        <taxon>Eukaryota</taxon>
        <taxon>Viridiplantae</taxon>
        <taxon>Streptophyta</taxon>
        <taxon>Embryophyta</taxon>
        <taxon>Tracheophyta</taxon>
        <taxon>Spermatophyta</taxon>
        <taxon>Magnoliopsida</taxon>
        <taxon>eudicotyledons</taxon>
        <taxon>Gunneridae</taxon>
        <taxon>Pentapetalae</taxon>
        <taxon>asterids</taxon>
        <taxon>lamiids</taxon>
        <taxon>Solanales</taxon>
        <taxon>Convolvulaceae</taxon>
        <taxon>Cuscuteae</taxon>
        <taxon>Cuscuta</taxon>
        <taxon>Cuscuta subgen. Cuscuta</taxon>
    </lineage>
</organism>
<comment type="similarity">
    <text evidence="1 2">Belongs to the small heat shock protein (HSP20) family.</text>
</comment>
<proteinExistence type="inferred from homology"/>
<evidence type="ECO:0000313" key="7">
    <source>
        <dbReference type="Proteomes" id="UP001152484"/>
    </source>
</evidence>
<dbReference type="PROSITE" id="PS01031">
    <property type="entry name" value="SHSP"/>
    <property type="match status" value="1"/>
</dbReference>
<feature type="transmembrane region" description="Helical" evidence="4">
    <location>
        <begin position="258"/>
        <end position="275"/>
    </location>
</feature>
<dbReference type="EMBL" id="CAMAPE010000029">
    <property type="protein sequence ID" value="CAH9092502.1"/>
    <property type="molecule type" value="Genomic_DNA"/>
</dbReference>
<evidence type="ECO:0000259" key="5">
    <source>
        <dbReference type="PROSITE" id="PS01031"/>
    </source>
</evidence>
<keyword evidence="7" id="KW-1185">Reference proteome</keyword>
<keyword evidence="4" id="KW-1133">Transmembrane helix</keyword>
<comment type="caution">
    <text evidence="6">The sequence shown here is derived from an EMBL/GenBank/DDBJ whole genome shotgun (WGS) entry which is preliminary data.</text>
</comment>
<dbReference type="OrthoDB" id="1292861at2759"/>
<evidence type="ECO:0000313" key="6">
    <source>
        <dbReference type="EMBL" id="CAH9092502.1"/>
    </source>
</evidence>
<evidence type="ECO:0000256" key="2">
    <source>
        <dbReference type="RuleBase" id="RU003616"/>
    </source>
</evidence>
<dbReference type="CDD" id="cd00298">
    <property type="entry name" value="ACD_sHsps_p23-like"/>
    <property type="match status" value="1"/>
</dbReference>
<dbReference type="Pfam" id="PF00011">
    <property type="entry name" value="HSP20"/>
    <property type="match status" value="1"/>
</dbReference>
<evidence type="ECO:0000256" key="4">
    <source>
        <dbReference type="SAM" id="Phobius"/>
    </source>
</evidence>
<gene>
    <name evidence="6" type="ORF">CEURO_LOCUS11981</name>
</gene>
<dbReference type="AlphaFoldDB" id="A0A9P0ZAK8"/>
<name>A0A9P0ZAK8_CUSEU</name>
<dbReference type="InterPro" id="IPR002068">
    <property type="entry name" value="A-crystallin/Hsp20_dom"/>
</dbReference>
<keyword evidence="4" id="KW-0812">Transmembrane</keyword>
<feature type="compositionally biased region" description="Basic and acidic residues" evidence="3">
    <location>
        <begin position="196"/>
        <end position="209"/>
    </location>
</feature>